<reference evidence="2" key="2">
    <citation type="submission" date="2017-01" db="EMBL/GenBank/DDBJ databases">
        <authorList>
            <person name="Mah S.A."/>
            <person name="Swanson W.J."/>
            <person name="Moy G.W."/>
            <person name="Vacquier V.D."/>
        </authorList>
    </citation>
    <scope>NUCLEOTIDE SEQUENCE [LARGE SCALE GENOMIC DNA]</scope>
    <source>
        <strain evidence="2">129</strain>
    </source>
</reference>
<organism evidence="2 4">
    <name type="scientific">Pichia kudriavzevii</name>
    <name type="common">Yeast</name>
    <name type="synonym">Issatchenkia orientalis</name>
    <dbReference type="NCBI Taxonomy" id="4909"/>
    <lineage>
        <taxon>Eukaryota</taxon>
        <taxon>Fungi</taxon>
        <taxon>Dikarya</taxon>
        <taxon>Ascomycota</taxon>
        <taxon>Saccharomycotina</taxon>
        <taxon>Pichiomycetes</taxon>
        <taxon>Pichiales</taxon>
        <taxon>Pichiaceae</taxon>
        <taxon>Pichia</taxon>
    </lineage>
</organism>
<feature type="region of interest" description="Disordered" evidence="1">
    <location>
        <begin position="74"/>
        <end position="102"/>
    </location>
</feature>
<dbReference type="Proteomes" id="UP000195871">
    <property type="component" value="Unassembled WGS sequence"/>
</dbReference>
<feature type="compositionally biased region" description="Polar residues" evidence="1">
    <location>
        <begin position="87"/>
        <end position="102"/>
    </location>
</feature>
<feature type="region of interest" description="Disordered" evidence="1">
    <location>
        <begin position="29"/>
        <end position="61"/>
    </location>
</feature>
<comment type="caution">
    <text evidence="2">The sequence shown here is derived from an EMBL/GenBank/DDBJ whole genome shotgun (WGS) entry which is preliminary data.</text>
</comment>
<reference evidence="3 5" key="3">
    <citation type="submission" date="2017-05" db="EMBL/GenBank/DDBJ databases">
        <title>The Genome Sequence of Candida krusei Ckrusei653.</title>
        <authorList>
            <person name="Cuomo C."/>
            <person name="Forche A."/>
            <person name="Young S."/>
            <person name="Abouelleil A."/>
            <person name="Cao P."/>
            <person name="Chapman S."/>
            <person name="Cusick C."/>
            <person name="Shea T."/>
            <person name="Nusbaum C."/>
            <person name="Birren B."/>
        </authorList>
    </citation>
    <scope>NUCLEOTIDE SEQUENCE [LARGE SCALE GENOMIC DNA]</scope>
    <source>
        <strain evidence="3 5">Ckrusei653</strain>
    </source>
</reference>
<dbReference type="EMBL" id="MQVM01000004">
    <property type="protein sequence ID" value="ONH76257.1"/>
    <property type="molecule type" value="Genomic_DNA"/>
</dbReference>
<gene>
    <name evidence="2" type="ORF">BOH78_1283</name>
    <name evidence="3" type="ORF">CAS74_001168</name>
</gene>
<evidence type="ECO:0000313" key="2">
    <source>
        <dbReference type="EMBL" id="ONH76257.1"/>
    </source>
</evidence>
<evidence type="ECO:0000313" key="4">
    <source>
        <dbReference type="Proteomes" id="UP000189274"/>
    </source>
</evidence>
<protein>
    <submittedName>
        <fullName evidence="2">Uncharacterized protein</fullName>
    </submittedName>
</protein>
<evidence type="ECO:0000313" key="5">
    <source>
        <dbReference type="Proteomes" id="UP000195871"/>
    </source>
</evidence>
<feature type="compositionally biased region" description="Basic and acidic residues" evidence="1">
    <location>
        <begin position="314"/>
        <end position="338"/>
    </location>
</feature>
<accession>A0A1V2LR79</accession>
<feature type="compositionally biased region" description="Low complexity" evidence="1">
    <location>
        <begin position="29"/>
        <end position="48"/>
    </location>
</feature>
<feature type="region of interest" description="Disordered" evidence="1">
    <location>
        <begin position="272"/>
        <end position="338"/>
    </location>
</feature>
<dbReference type="AlphaFoldDB" id="A0A1V2LR79"/>
<proteinExistence type="predicted"/>
<evidence type="ECO:0000256" key="1">
    <source>
        <dbReference type="SAM" id="MobiDB-lite"/>
    </source>
</evidence>
<name>A0A1V2LR79_PICKU</name>
<sequence>MGSVDSGDYSSLADDSNIDLAALESDSDYYSSSSQSISGSLSSSSTDYALQRRNNPQNFQPIVAPDNLVASETYSTPDNCSKLPKVSRSTTNKSNYNNGKTASKIPSISKTYSGKSVEASHKSSNSWGEMVASPSKFNETSSQSFLNSGYKVNTNTSSDFHNNNRSETVDRDNSYGDDSYSFDYMSNVKSKPGDQLKTTWAMPMQNERQYKDLQIINEVSKLQNLSFFSKDYVDNLENLKVSQLELLIDMVKLTDNSFNEFFTIWNNFEPRHKTSKGESRNGNPLLSSLSPERSSSKTSYDIDSNESENGIDGKINEEVKDANDERSSNVEDIEKNINDNDGAEVGMTWFDINNSEGFKLMEKRKENILLDLDKINESIDQIDSLTKSMWTSM</sequence>
<dbReference type="VEuPathDB" id="FungiDB:C5L36_0C11480"/>
<feature type="compositionally biased region" description="Low complexity" evidence="1">
    <location>
        <begin position="285"/>
        <end position="299"/>
    </location>
</feature>
<evidence type="ECO:0000313" key="3">
    <source>
        <dbReference type="EMBL" id="OUT24778.1"/>
    </source>
</evidence>
<dbReference type="Proteomes" id="UP000189274">
    <property type="component" value="Unassembled WGS sequence"/>
</dbReference>
<dbReference type="EMBL" id="NHMM01000001">
    <property type="protein sequence ID" value="OUT24778.1"/>
    <property type="molecule type" value="Genomic_DNA"/>
</dbReference>
<reference evidence="4" key="1">
    <citation type="journal article" date="2017" name="Genome Announc.">
        <title>Genome sequences of Cyberlindnera fabianii 65, Pichia kudriavzevii 129, and Saccharomyces cerevisiae 131 isolated from fermented masau fruits in Zimbabwe.</title>
        <authorList>
            <person name="van Rijswijck I.M.H."/>
            <person name="Derks M.F.L."/>
            <person name="Abee T."/>
            <person name="de Ridder D."/>
            <person name="Smid E.J."/>
        </authorList>
    </citation>
    <scope>NUCLEOTIDE SEQUENCE [LARGE SCALE GENOMIC DNA]</scope>
    <source>
        <strain evidence="4">129</strain>
    </source>
</reference>